<evidence type="ECO:0000256" key="1">
    <source>
        <dbReference type="ARBA" id="ARBA00001927"/>
    </source>
</evidence>
<evidence type="ECO:0000256" key="5">
    <source>
        <dbReference type="ARBA" id="ARBA00023004"/>
    </source>
</evidence>
<name>A0A652YUT0_NOCGL</name>
<evidence type="ECO:0000256" key="8">
    <source>
        <dbReference type="RuleBase" id="RU368020"/>
    </source>
</evidence>
<dbReference type="PANTHER" id="PTHR36923">
    <property type="entry name" value="FERREDOXIN"/>
    <property type="match status" value="1"/>
</dbReference>
<evidence type="ECO:0000313" key="9">
    <source>
        <dbReference type="EMBL" id="TYQ06858.1"/>
    </source>
</evidence>
<dbReference type="EMBL" id="VNIQ01000002">
    <property type="protein sequence ID" value="TYQ06858.1"/>
    <property type="molecule type" value="Genomic_DNA"/>
</dbReference>
<gene>
    <name evidence="9" type="ORF">FNL38_1021002</name>
</gene>
<evidence type="ECO:0000256" key="2">
    <source>
        <dbReference type="ARBA" id="ARBA00022448"/>
    </source>
</evidence>
<comment type="caution">
    <text evidence="9">The sequence shown here is derived from an EMBL/GenBank/DDBJ whole genome shotgun (WGS) entry which is preliminary data.</text>
</comment>
<keyword evidence="3 8" id="KW-0479">Metal-binding</keyword>
<comment type="function">
    <text evidence="8">Ferredoxins are iron-sulfur proteins that transfer electrons in a wide variety of metabolic reactions.</text>
</comment>
<dbReference type="SUPFAM" id="SSF54862">
    <property type="entry name" value="4Fe-4S ferredoxins"/>
    <property type="match status" value="1"/>
</dbReference>
<proteinExistence type="predicted"/>
<comment type="cofactor">
    <cofactor evidence="1">
        <name>[3Fe-4S] cluster</name>
        <dbReference type="ChEBI" id="CHEBI:21137"/>
    </cofactor>
</comment>
<keyword evidence="2 8" id="KW-0813">Transport</keyword>
<sequence length="82" mass="8650">MKVKVDPELCQGHTLCAMAAPDVFELSDIDGHATAIEGDVPADLEDKVREAAHSCPEQAITIFASNSASENADAKTPERTAP</sequence>
<reference evidence="9" key="1">
    <citation type="submission" date="2019-07" db="EMBL/GenBank/DDBJ databases">
        <title>Genomic Encyclopedia of Type Strains, Phase IV (KMG-IV): sequencing the most valuable type-strain genomes for metagenomic binning, comparative biology and taxonomic classification.</title>
        <authorList>
            <person name="Goeker M."/>
        </authorList>
    </citation>
    <scope>NUCLEOTIDE SEQUENCE</scope>
    <source>
        <strain evidence="9">DSM 44596</strain>
    </source>
</reference>
<dbReference type="PRINTS" id="PR00352">
    <property type="entry name" value="3FE4SFRDOXIN"/>
</dbReference>
<keyword evidence="5 8" id="KW-0408">Iron</keyword>
<dbReference type="Gene3D" id="3.30.70.20">
    <property type="match status" value="1"/>
</dbReference>
<keyword evidence="6 8" id="KW-0411">Iron-sulfur</keyword>
<evidence type="ECO:0000256" key="7">
    <source>
        <dbReference type="ARBA" id="ARBA00023291"/>
    </source>
</evidence>
<dbReference type="AlphaFoldDB" id="A0A652YUT0"/>
<dbReference type="InterPro" id="IPR001080">
    <property type="entry name" value="3Fe4S_ferredoxin"/>
</dbReference>
<evidence type="ECO:0000256" key="4">
    <source>
        <dbReference type="ARBA" id="ARBA00022982"/>
    </source>
</evidence>
<accession>A0A652YUT0</accession>
<evidence type="ECO:0000256" key="3">
    <source>
        <dbReference type="ARBA" id="ARBA00022723"/>
    </source>
</evidence>
<dbReference type="PANTHER" id="PTHR36923:SF3">
    <property type="entry name" value="FERREDOXIN"/>
    <property type="match status" value="1"/>
</dbReference>
<evidence type="ECO:0000256" key="6">
    <source>
        <dbReference type="ARBA" id="ARBA00023014"/>
    </source>
</evidence>
<dbReference type="GO" id="GO:0009055">
    <property type="term" value="F:electron transfer activity"/>
    <property type="evidence" value="ECO:0007669"/>
    <property type="project" value="UniProtKB-UniRule"/>
</dbReference>
<organism evidence="9">
    <name type="scientific">Nocardia globerula</name>
    <dbReference type="NCBI Taxonomy" id="1818"/>
    <lineage>
        <taxon>Bacteria</taxon>
        <taxon>Bacillati</taxon>
        <taxon>Actinomycetota</taxon>
        <taxon>Actinomycetes</taxon>
        <taxon>Mycobacteriales</taxon>
        <taxon>Nocardiaceae</taxon>
        <taxon>Nocardia</taxon>
    </lineage>
</organism>
<dbReference type="Pfam" id="PF13459">
    <property type="entry name" value="Fer4_15"/>
    <property type="match status" value="1"/>
</dbReference>
<keyword evidence="4 8" id="KW-0249">Electron transport</keyword>
<dbReference type="GO" id="GO:0051538">
    <property type="term" value="F:3 iron, 4 sulfur cluster binding"/>
    <property type="evidence" value="ECO:0007669"/>
    <property type="project" value="UniProtKB-KW"/>
</dbReference>
<keyword evidence="7" id="KW-0003">3Fe-4S</keyword>
<dbReference type="GO" id="GO:0005506">
    <property type="term" value="F:iron ion binding"/>
    <property type="evidence" value="ECO:0007669"/>
    <property type="project" value="UniProtKB-UniRule"/>
</dbReference>
<protein>
    <recommendedName>
        <fullName evidence="8">Ferredoxin</fullName>
    </recommendedName>
</protein>
<dbReference type="InterPro" id="IPR051269">
    <property type="entry name" value="Fe-S_cluster_ET"/>
</dbReference>